<reference evidence="3 5" key="2">
    <citation type="submission" date="2019-07" db="EMBL/GenBank/DDBJ databases">
        <authorList>
            <person name="Hibberd C M."/>
            <person name="Gehrig L. J."/>
            <person name="Chang H.-W."/>
            <person name="Venkatesh S."/>
        </authorList>
    </citation>
    <scope>NUCLEOTIDE SEQUENCE [LARGE SCALE GENOMIC DNA]</scope>
    <source>
        <strain evidence="3">Dorea_longicatena_SSTS_Bg7063</strain>
    </source>
</reference>
<dbReference type="EMBL" id="CABHNM010000062">
    <property type="protein sequence ID" value="VUX19524.1"/>
    <property type="molecule type" value="Genomic_DNA"/>
</dbReference>
<accession>A0A174DY49</accession>
<proteinExistence type="predicted"/>
<keyword evidence="1" id="KW-0812">Transmembrane</keyword>
<protein>
    <submittedName>
        <fullName evidence="2">DUF3796 domain-containing protein</fullName>
    </submittedName>
</protein>
<evidence type="ECO:0000313" key="4">
    <source>
        <dbReference type="Proteomes" id="UP000284095"/>
    </source>
</evidence>
<gene>
    <name evidence="3" type="ORF">DLSSTS7063_02631</name>
    <name evidence="2" type="ORF">DW265_00255</name>
</gene>
<feature type="transmembrane region" description="Helical" evidence="1">
    <location>
        <begin position="12"/>
        <end position="38"/>
    </location>
</feature>
<feature type="transmembrane region" description="Helical" evidence="1">
    <location>
        <begin position="58"/>
        <end position="79"/>
    </location>
</feature>
<name>A0A174DY49_9FIRM</name>
<keyword evidence="1" id="KW-0472">Membrane</keyword>
<organism evidence="2 4">
    <name type="scientific">Dorea longicatena</name>
    <dbReference type="NCBI Taxonomy" id="88431"/>
    <lineage>
        <taxon>Bacteria</taxon>
        <taxon>Bacillati</taxon>
        <taxon>Bacillota</taxon>
        <taxon>Clostridia</taxon>
        <taxon>Lachnospirales</taxon>
        <taxon>Lachnospiraceae</taxon>
        <taxon>Dorea</taxon>
    </lineage>
</organism>
<dbReference type="AlphaFoldDB" id="A0A174DY49"/>
<dbReference type="Proteomes" id="UP000284095">
    <property type="component" value="Unassembled WGS sequence"/>
</dbReference>
<feature type="transmembrane region" description="Helical" evidence="1">
    <location>
        <begin position="100"/>
        <end position="118"/>
    </location>
</feature>
<keyword evidence="1" id="KW-1133">Transmembrane helix</keyword>
<keyword evidence="4" id="KW-1185">Reference proteome</keyword>
<evidence type="ECO:0000256" key="1">
    <source>
        <dbReference type="SAM" id="Phobius"/>
    </source>
</evidence>
<reference evidence="2 4" key="1">
    <citation type="submission" date="2018-08" db="EMBL/GenBank/DDBJ databases">
        <title>A genome reference for cultivated species of the human gut microbiota.</title>
        <authorList>
            <person name="Zou Y."/>
            <person name="Xue W."/>
            <person name="Luo G."/>
        </authorList>
    </citation>
    <scope>NUCLEOTIDE SEQUENCE [LARGE SCALE GENOMIC DNA]</scope>
    <source>
        <strain evidence="2 4">AM22-22</strain>
    </source>
</reference>
<evidence type="ECO:0000313" key="2">
    <source>
        <dbReference type="EMBL" id="RHG28707.1"/>
    </source>
</evidence>
<dbReference type="Proteomes" id="UP000398619">
    <property type="component" value="Unassembled WGS sequence"/>
</dbReference>
<dbReference type="RefSeq" id="WP_055302778.1">
    <property type="nucleotide sequence ID" value="NZ_CABHNM010000062.1"/>
</dbReference>
<dbReference type="EMBL" id="QRIC01000001">
    <property type="protein sequence ID" value="RHG28707.1"/>
    <property type="molecule type" value="Genomic_DNA"/>
</dbReference>
<evidence type="ECO:0000313" key="3">
    <source>
        <dbReference type="EMBL" id="VUX19524.1"/>
    </source>
</evidence>
<evidence type="ECO:0000313" key="5">
    <source>
        <dbReference type="Proteomes" id="UP000398619"/>
    </source>
</evidence>
<sequence length="135" mass="15719">MKKRSNPISYLGWLGIVGVIGINTGDFMLQLFLIYFIFFTYRNMPADELFWLNIRKSATRAFILEIILNSVMIILITILEKYNISSAITSAIRISIIRGFGIIFLIALLFFIVMLAWYGKQERKSVEDIYDNNKY</sequence>